<feature type="compositionally biased region" description="Basic and acidic residues" evidence="6">
    <location>
        <begin position="608"/>
        <end position="621"/>
    </location>
</feature>
<keyword evidence="3" id="KW-0507">mRNA processing</keyword>
<feature type="compositionally biased region" description="Basic residues" evidence="6">
    <location>
        <begin position="652"/>
        <end position="661"/>
    </location>
</feature>
<proteinExistence type="inferred from homology"/>
<dbReference type="InterPro" id="IPR033757">
    <property type="entry name" value="WTAP"/>
</dbReference>
<name>A0ABM1F406_PRICU</name>
<reference evidence="8" key="1">
    <citation type="submission" date="2025-08" db="UniProtKB">
        <authorList>
            <consortium name="RefSeq"/>
        </authorList>
    </citation>
    <scope>IDENTIFICATION</scope>
</reference>
<feature type="compositionally biased region" description="Basic and acidic residues" evidence="6">
    <location>
        <begin position="587"/>
        <end position="599"/>
    </location>
</feature>
<dbReference type="GeneID" id="106819031"/>
<evidence type="ECO:0000256" key="4">
    <source>
        <dbReference type="ARBA" id="ARBA00023187"/>
    </source>
</evidence>
<feature type="compositionally biased region" description="Polar residues" evidence="6">
    <location>
        <begin position="289"/>
        <end position="330"/>
    </location>
</feature>
<dbReference type="Proteomes" id="UP000695022">
    <property type="component" value="Unplaced"/>
</dbReference>
<feature type="compositionally biased region" description="Basic and acidic residues" evidence="6">
    <location>
        <begin position="464"/>
        <end position="502"/>
    </location>
</feature>
<organism evidence="7 8">
    <name type="scientific">Priapulus caudatus</name>
    <name type="common">Priapulid worm</name>
    <dbReference type="NCBI Taxonomy" id="37621"/>
    <lineage>
        <taxon>Eukaryota</taxon>
        <taxon>Metazoa</taxon>
        <taxon>Ecdysozoa</taxon>
        <taxon>Scalidophora</taxon>
        <taxon>Priapulida</taxon>
        <taxon>Priapulimorpha</taxon>
        <taxon>Priapulimorphida</taxon>
        <taxon>Priapulidae</taxon>
        <taxon>Priapulus</taxon>
    </lineage>
</organism>
<evidence type="ECO:0000256" key="6">
    <source>
        <dbReference type="SAM" id="MobiDB-lite"/>
    </source>
</evidence>
<dbReference type="PANTHER" id="PTHR15217:SF0">
    <property type="entry name" value="PRE-MRNA-SPLICING REGULATOR WTAP"/>
    <property type="match status" value="1"/>
</dbReference>
<keyword evidence="5" id="KW-0539">Nucleus</keyword>
<comment type="subcellular location">
    <subcellularLocation>
        <location evidence="1">Nucleus</location>
    </subcellularLocation>
</comment>
<feature type="compositionally biased region" description="Low complexity" evidence="6">
    <location>
        <begin position="394"/>
        <end position="406"/>
    </location>
</feature>
<keyword evidence="7" id="KW-1185">Reference proteome</keyword>
<feature type="region of interest" description="Disordered" evidence="6">
    <location>
        <begin position="239"/>
        <end position="677"/>
    </location>
</feature>
<keyword evidence="4" id="KW-0508">mRNA splicing</keyword>
<evidence type="ECO:0000256" key="1">
    <source>
        <dbReference type="ARBA" id="ARBA00004123"/>
    </source>
</evidence>
<evidence type="ECO:0000256" key="2">
    <source>
        <dbReference type="ARBA" id="ARBA00010313"/>
    </source>
</evidence>
<protein>
    <submittedName>
        <fullName evidence="8">LOW QUALITY PROTEIN: coiled-coil domain-containing protein 8 homolog</fullName>
    </submittedName>
</protein>
<accession>A0ABM1F406</accession>
<gene>
    <name evidence="8" type="primary">LOC106819031</name>
</gene>
<evidence type="ECO:0000313" key="8">
    <source>
        <dbReference type="RefSeq" id="XP_014679177.1"/>
    </source>
</evidence>
<dbReference type="RefSeq" id="XP_014679177.1">
    <property type="nucleotide sequence ID" value="XM_014823691.1"/>
</dbReference>
<comment type="similarity">
    <text evidence="2">Belongs to the fl(2)d family.</text>
</comment>
<dbReference type="Pfam" id="PF17098">
    <property type="entry name" value="Wtap"/>
    <property type="match status" value="1"/>
</dbReference>
<dbReference type="PANTHER" id="PTHR15217">
    <property type="entry name" value="WILMS' TUMOR 1-ASSOCIATING PROTEIN"/>
    <property type="match status" value="1"/>
</dbReference>
<feature type="compositionally biased region" description="Low complexity" evidence="6">
    <location>
        <begin position="441"/>
        <end position="461"/>
    </location>
</feature>
<evidence type="ECO:0000256" key="3">
    <source>
        <dbReference type="ARBA" id="ARBA00022664"/>
    </source>
</evidence>
<evidence type="ECO:0000313" key="7">
    <source>
        <dbReference type="Proteomes" id="UP000695022"/>
    </source>
</evidence>
<evidence type="ECO:0000256" key="5">
    <source>
        <dbReference type="ARBA" id="ARBA00023242"/>
    </source>
</evidence>
<sequence>MVGVAGGGGLDVLVELGAREALQSLTASVDRCCTSQIYRSESGADTERSYSCCPCCSIVRLTELGPLSLTIVRLTELDRRHRTPSALQLRSMLLDPAINLLFQSMKKQAAEFEAKADEAHGELSAWKFTPDSQTGKRLMAKCRLLYQDENEELGKQITSGRIAKLEGDLALQKSLTHEDEGRARTLYEYLLESDDGMEGMQSTILMFKQQLRDVQTQLNAAVAENQRLLLRQQQRGDAAVATATRDDDDDARTNDELDGGAPDARTDVQTDGGAPDARRDVQTDGGAPNMQTDGGSPNAQTDSGPADMQTNSGAPNMQTDGGATDMQTDGGSPDSRTDGGAPNARTDGGAPSVRTDGGAPDMRTDGGAPDVRTDGGAPGVRTDDAAESPTMPQTTEAATLAAAAPPALNPGEMAASPDSDERTTQQGAPAADAMDDDAERPLATAAADDAAANPTQRAAADSNDEIRTLESPAEDHQGAPAPADDHRRAARPAEHDDARESTPEQENARSGSRTPEPRGSPGTPPPSTRTTDDAAEGATDPAADRERCHDDDDAETDDALPRYVHKKMAHSSRMLHVAAATTTNDTARADGADARRTTDDDAVAAATARERERSPCNHRTEGGAGAAVAAETPGQLAAKALAVPSALPPRRVGPRPRRRKPSPNATIRADSELPNHM</sequence>